<sequence length="143" mass="14180">MLASSFVVTVAGGAAACGTSQPQPDPPDLIANPPRLELMQTSSSGVGDAATSSGAGTTETQDAAAPEASQNAGATAAQGEEEPLPQPAQGGKVIRGPDGTCRQFFPNTCPPPQPSRDGGPPVVVMCNPPPPQRVACPPEGSPP</sequence>
<name>A9FFQ6_SORC5</name>
<keyword evidence="3" id="KW-1185">Reference proteome</keyword>
<dbReference type="AlphaFoldDB" id="A9FFQ6"/>
<feature type="region of interest" description="Disordered" evidence="1">
    <location>
        <begin position="14"/>
        <end position="143"/>
    </location>
</feature>
<dbReference type="HOGENOM" id="CLU_1804926_0_0_7"/>
<reference evidence="2 3" key="1">
    <citation type="journal article" date="2007" name="Nat. Biotechnol.">
        <title>Complete genome sequence of the myxobacterium Sorangium cellulosum.</title>
        <authorList>
            <person name="Schneiker S."/>
            <person name="Perlova O."/>
            <person name="Kaiser O."/>
            <person name="Gerth K."/>
            <person name="Alici A."/>
            <person name="Altmeyer M.O."/>
            <person name="Bartels D."/>
            <person name="Bekel T."/>
            <person name="Beyer S."/>
            <person name="Bode E."/>
            <person name="Bode H.B."/>
            <person name="Bolten C.J."/>
            <person name="Choudhuri J.V."/>
            <person name="Doss S."/>
            <person name="Elnakady Y.A."/>
            <person name="Frank B."/>
            <person name="Gaigalat L."/>
            <person name="Goesmann A."/>
            <person name="Groeger C."/>
            <person name="Gross F."/>
            <person name="Jelsbak L."/>
            <person name="Jelsbak L."/>
            <person name="Kalinowski J."/>
            <person name="Kegler C."/>
            <person name="Knauber T."/>
            <person name="Konietzny S."/>
            <person name="Kopp M."/>
            <person name="Krause L."/>
            <person name="Krug D."/>
            <person name="Linke B."/>
            <person name="Mahmud T."/>
            <person name="Martinez-Arias R."/>
            <person name="McHardy A.C."/>
            <person name="Merai M."/>
            <person name="Meyer F."/>
            <person name="Mormann S."/>
            <person name="Munoz-Dorado J."/>
            <person name="Perez J."/>
            <person name="Pradella S."/>
            <person name="Rachid S."/>
            <person name="Raddatz G."/>
            <person name="Rosenau F."/>
            <person name="Rueckert C."/>
            <person name="Sasse F."/>
            <person name="Scharfe M."/>
            <person name="Schuster S.C."/>
            <person name="Suen G."/>
            <person name="Treuner-Lange A."/>
            <person name="Velicer G.J."/>
            <person name="Vorholter F.-J."/>
            <person name="Weissman K.J."/>
            <person name="Welch R.D."/>
            <person name="Wenzel S.C."/>
            <person name="Whitworth D.E."/>
            <person name="Wilhelm S."/>
            <person name="Wittmann C."/>
            <person name="Bloecker H."/>
            <person name="Puehler A."/>
            <person name="Mueller R."/>
        </authorList>
    </citation>
    <scope>NUCLEOTIDE SEQUENCE [LARGE SCALE GENOMIC DNA]</scope>
    <source>
        <strain evidence="3">So ce56</strain>
    </source>
</reference>
<gene>
    <name evidence="2" type="ordered locus">sce4854</name>
</gene>
<dbReference type="KEGG" id="scl:sce4854"/>
<dbReference type="EMBL" id="AM746676">
    <property type="protein sequence ID" value="CAN95017.1"/>
    <property type="molecule type" value="Genomic_DNA"/>
</dbReference>
<accession>A9FFQ6</accession>
<dbReference type="Proteomes" id="UP000002139">
    <property type="component" value="Chromosome"/>
</dbReference>
<proteinExistence type="predicted"/>
<evidence type="ECO:0000313" key="3">
    <source>
        <dbReference type="Proteomes" id="UP000002139"/>
    </source>
</evidence>
<feature type="compositionally biased region" description="Low complexity" evidence="1">
    <location>
        <begin position="41"/>
        <end position="60"/>
    </location>
</feature>
<evidence type="ECO:0000313" key="2">
    <source>
        <dbReference type="EMBL" id="CAN95017.1"/>
    </source>
</evidence>
<evidence type="ECO:0000256" key="1">
    <source>
        <dbReference type="SAM" id="MobiDB-lite"/>
    </source>
</evidence>
<feature type="compositionally biased region" description="Low complexity" evidence="1">
    <location>
        <begin position="115"/>
        <end position="126"/>
    </location>
</feature>
<protein>
    <submittedName>
        <fullName evidence="2">Uncharacterized protein</fullName>
    </submittedName>
</protein>
<organism evidence="2 3">
    <name type="scientific">Sorangium cellulosum (strain So ce56)</name>
    <name type="common">Polyangium cellulosum (strain So ce56)</name>
    <dbReference type="NCBI Taxonomy" id="448385"/>
    <lineage>
        <taxon>Bacteria</taxon>
        <taxon>Pseudomonadati</taxon>
        <taxon>Myxococcota</taxon>
        <taxon>Polyangia</taxon>
        <taxon>Polyangiales</taxon>
        <taxon>Polyangiaceae</taxon>
        <taxon>Sorangium</taxon>
    </lineage>
</organism>
<dbReference type="STRING" id="448385.sce4854"/>